<keyword evidence="3" id="KW-1185">Reference proteome</keyword>
<sequence length="104" mass="11087">MNASETRSWIDGFGDGENMKLYISTTGIKKVTISNSGKGSSAPALASRRITKSRALLPVVLVLGILLPFLFVRAAFLVLESSSYCASSLDCIGWRLLSGSDTSL</sequence>
<evidence type="ECO:0000313" key="3">
    <source>
        <dbReference type="Proteomes" id="UP000827721"/>
    </source>
</evidence>
<organism evidence="2 3">
    <name type="scientific">Xanthoceras sorbifolium</name>
    <dbReference type="NCBI Taxonomy" id="99658"/>
    <lineage>
        <taxon>Eukaryota</taxon>
        <taxon>Viridiplantae</taxon>
        <taxon>Streptophyta</taxon>
        <taxon>Embryophyta</taxon>
        <taxon>Tracheophyta</taxon>
        <taxon>Spermatophyta</taxon>
        <taxon>Magnoliopsida</taxon>
        <taxon>eudicotyledons</taxon>
        <taxon>Gunneridae</taxon>
        <taxon>Pentapetalae</taxon>
        <taxon>rosids</taxon>
        <taxon>malvids</taxon>
        <taxon>Sapindales</taxon>
        <taxon>Sapindaceae</taxon>
        <taxon>Xanthoceroideae</taxon>
        <taxon>Xanthoceras</taxon>
    </lineage>
</organism>
<proteinExistence type="predicted"/>
<gene>
    <name evidence="2" type="ORF">JRO89_XS01G0068400</name>
</gene>
<evidence type="ECO:0000256" key="1">
    <source>
        <dbReference type="SAM" id="Phobius"/>
    </source>
</evidence>
<dbReference type="Proteomes" id="UP000827721">
    <property type="component" value="Unassembled WGS sequence"/>
</dbReference>
<accession>A0ABQ8IIB7</accession>
<comment type="caution">
    <text evidence="2">The sequence shown here is derived from an EMBL/GenBank/DDBJ whole genome shotgun (WGS) entry which is preliminary data.</text>
</comment>
<dbReference type="EMBL" id="JAFEMO010000001">
    <property type="protein sequence ID" value="KAH7576454.1"/>
    <property type="molecule type" value="Genomic_DNA"/>
</dbReference>
<reference evidence="2 3" key="1">
    <citation type="submission" date="2021-02" db="EMBL/GenBank/DDBJ databases">
        <title>Plant Genome Project.</title>
        <authorList>
            <person name="Zhang R.-G."/>
        </authorList>
    </citation>
    <scope>NUCLEOTIDE SEQUENCE [LARGE SCALE GENOMIC DNA]</scope>
    <source>
        <tissue evidence="2">Leaves</tissue>
    </source>
</reference>
<name>A0ABQ8IIB7_9ROSI</name>
<keyword evidence="1" id="KW-0472">Membrane</keyword>
<keyword evidence="1" id="KW-0812">Transmembrane</keyword>
<keyword evidence="1" id="KW-1133">Transmembrane helix</keyword>
<protein>
    <submittedName>
        <fullName evidence="2">Uncharacterized protein</fullName>
    </submittedName>
</protein>
<evidence type="ECO:0000313" key="2">
    <source>
        <dbReference type="EMBL" id="KAH7576454.1"/>
    </source>
</evidence>
<feature type="transmembrane region" description="Helical" evidence="1">
    <location>
        <begin position="55"/>
        <end position="79"/>
    </location>
</feature>